<feature type="domain" description="HTH lacI-type" evidence="5">
    <location>
        <begin position="5"/>
        <end position="59"/>
    </location>
</feature>
<name>A0A645BUR3_9ZZZZ</name>
<evidence type="ECO:0000259" key="5">
    <source>
        <dbReference type="PROSITE" id="PS50932"/>
    </source>
</evidence>
<dbReference type="Gene3D" id="1.10.260.40">
    <property type="entry name" value="lambda repressor-like DNA-binding domains"/>
    <property type="match status" value="1"/>
</dbReference>
<dbReference type="EMBL" id="VSSQ01022580">
    <property type="protein sequence ID" value="MPM68985.1"/>
    <property type="molecule type" value="Genomic_DNA"/>
</dbReference>
<dbReference type="InterPro" id="IPR010982">
    <property type="entry name" value="Lambda_DNA-bd_dom_sf"/>
</dbReference>
<dbReference type="PANTHER" id="PTHR30146:SF148">
    <property type="entry name" value="HTH-TYPE TRANSCRIPTIONAL REPRESSOR PURR-RELATED"/>
    <property type="match status" value="1"/>
</dbReference>
<dbReference type="InterPro" id="IPR046335">
    <property type="entry name" value="LacI/GalR-like_sensor"/>
</dbReference>
<keyword evidence="1" id="KW-0678">Repressor</keyword>
<dbReference type="Pfam" id="PF13377">
    <property type="entry name" value="Peripla_BP_3"/>
    <property type="match status" value="1"/>
</dbReference>
<dbReference type="GO" id="GO:0003700">
    <property type="term" value="F:DNA-binding transcription factor activity"/>
    <property type="evidence" value="ECO:0007669"/>
    <property type="project" value="TreeGrafter"/>
</dbReference>
<evidence type="ECO:0000256" key="4">
    <source>
        <dbReference type="ARBA" id="ARBA00023163"/>
    </source>
</evidence>
<dbReference type="Gene3D" id="3.40.50.2300">
    <property type="match status" value="2"/>
</dbReference>
<evidence type="ECO:0000256" key="3">
    <source>
        <dbReference type="ARBA" id="ARBA00023125"/>
    </source>
</evidence>
<protein>
    <submittedName>
        <fullName evidence="6">HTH-type transcriptional repressor CytR</fullName>
    </submittedName>
</protein>
<comment type="caution">
    <text evidence="6">The sequence shown here is derived from an EMBL/GenBank/DDBJ whole genome shotgun (WGS) entry which is preliminary data.</text>
</comment>
<dbReference type="SUPFAM" id="SSF47413">
    <property type="entry name" value="lambda repressor-like DNA-binding domains"/>
    <property type="match status" value="1"/>
</dbReference>
<evidence type="ECO:0000313" key="6">
    <source>
        <dbReference type="EMBL" id="MPM68985.1"/>
    </source>
</evidence>
<dbReference type="PROSITE" id="PS50932">
    <property type="entry name" value="HTH_LACI_2"/>
    <property type="match status" value="1"/>
</dbReference>
<dbReference type="CDD" id="cd01392">
    <property type="entry name" value="HTH_LacI"/>
    <property type="match status" value="1"/>
</dbReference>
<dbReference type="PANTHER" id="PTHR30146">
    <property type="entry name" value="LACI-RELATED TRANSCRIPTIONAL REPRESSOR"/>
    <property type="match status" value="1"/>
</dbReference>
<dbReference type="Pfam" id="PF00356">
    <property type="entry name" value="LacI"/>
    <property type="match status" value="1"/>
</dbReference>
<reference evidence="6" key="1">
    <citation type="submission" date="2019-08" db="EMBL/GenBank/DDBJ databases">
        <authorList>
            <person name="Kucharzyk K."/>
            <person name="Murdoch R.W."/>
            <person name="Higgins S."/>
            <person name="Loffler F."/>
        </authorList>
    </citation>
    <scope>NUCLEOTIDE SEQUENCE</scope>
</reference>
<proteinExistence type="predicted"/>
<gene>
    <name evidence="6" type="primary">cytR_15</name>
    <name evidence="6" type="ORF">SDC9_115922</name>
</gene>
<dbReference type="SMART" id="SM00354">
    <property type="entry name" value="HTH_LACI"/>
    <property type="match status" value="1"/>
</dbReference>
<accession>A0A645BUR3</accession>
<keyword evidence="4" id="KW-0804">Transcription</keyword>
<organism evidence="6">
    <name type="scientific">bioreactor metagenome</name>
    <dbReference type="NCBI Taxonomy" id="1076179"/>
    <lineage>
        <taxon>unclassified sequences</taxon>
        <taxon>metagenomes</taxon>
        <taxon>ecological metagenomes</taxon>
    </lineage>
</organism>
<evidence type="ECO:0000256" key="1">
    <source>
        <dbReference type="ARBA" id="ARBA00022491"/>
    </source>
</evidence>
<dbReference type="GO" id="GO:0000976">
    <property type="term" value="F:transcription cis-regulatory region binding"/>
    <property type="evidence" value="ECO:0007669"/>
    <property type="project" value="TreeGrafter"/>
</dbReference>
<dbReference type="SUPFAM" id="SSF53822">
    <property type="entry name" value="Periplasmic binding protein-like I"/>
    <property type="match status" value="1"/>
</dbReference>
<keyword evidence="3" id="KW-0238">DNA-binding</keyword>
<evidence type="ECO:0000256" key="2">
    <source>
        <dbReference type="ARBA" id="ARBA00023015"/>
    </source>
</evidence>
<dbReference type="AlphaFoldDB" id="A0A645BUR3"/>
<keyword evidence="2" id="KW-0805">Transcription regulation</keyword>
<sequence length="345" mass="38229">MNKQVTMKDIANRLSVSSVTVSKALGGKDGVGDELRQHIIQVAKEMGYRKNLIAKDMRDGTTHNVGILIGERHMQGDCAYMRIQQELNKHLLNQGYYGIVELISADDEETGEAPRLVCDNKVDALVLLGQLRPSYVKTILAFGLPYVFVDFFYENYQADAVISDNMYAGYSLTNHLLSLGHHTIAFVGNPMYSNVVMDRYLGYYKALMEQGIVLDEALVLHDCNELGQRVALSLPKKGTTAYVCASCETAYRLMQLLQGQGLQVPEQISIVGFDEDLYTTLSNPPLTTFSVDIPLMALSAAESIINKIENPESHFGRKTICGSLAVRKSSARITPAEWDSLSRFG</sequence>
<dbReference type="InterPro" id="IPR028082">
    <property type="entry name" value="Peripla_BP_I"/>
</dbReference>
<dbReference type="InterPro" id="IPR000843">
    <property type="entry name" value="HTH_LacI"/>
</dbReference>